<evidence type="ECO:0000313" key="1">
    <source>
        <dbReference type="EMBL" id="NMG45287.1"/>
    </source>
</evidence>
<dbReference type="InterPro" id="IPR038142">
    <property type="entry name" value="Cytochrome_P460_sp"/>
</dbReference>
<proteinExistence type="predicted"/>
<keyword evidence="2" id="KW-1185">Reference proteome</keyword>
<comment type="caution">
    <text evidence="1">The sequence shown here is derived from an EMBL/GenBank/DDBJ whole genome shotgun (WGS) entry which is preliminary data.</text>
</comment>
<evidence type="ECO:0000313" key="2">
    <source>
        <dbReference type="Proteomes" id="UP000623795"/>
    </source>
</evidence>
<accession>A0ABX1Q0S1</accession>
<organism evidence="1 2">
    <name type="scientific">Aromatoleum toluvorans</name>
    <dbReference type="NCBI Taxonomy" id="92002"/>
    <lineage>
        <taxon>Bacteria</taxon>
        <taxon>Pseudomonadati</taxon>
        <taxon>Pseudomonadota</taxon>
        <taxon>Betaproteobacteria</taxon>
        <taxon>Rhodocyclales</taxon>
        <taxon>Rhodocyclaceae</taxon>
        <taxon>Aromatoleum</taxon>
    </lineage>
</organism>
<gene>
    <name evidence="1" type="ORF">GPA22_16350</name>
</gene>
<protein>
    <recommendedName>
        <fullName evidence="3">Cytochrome P460</fullName>
    </recommendedName>
</protein>
<sequence length="222" mass="24244">MKKTLNLSPTSPARGSSARQCWKNLFRSVGLASLLAVAISGGDVVQAREMAITDSSFKCLNDMVKVRHFYVDNLLGNRKATIKVAQKGTGTYPPGSVVQLVPGEVMVKHPKGFSPATKDWEFFELDVSKDGSKIRKRGFADVVNRFGGNCFACHVKAKPAFDMVCEIDHGCDPIPITRRMLAALQKTDPRCTAPAALNEEDQHALKELDEVLKTMTLPAAPK</sequence>
<name>A0ABX1Q0S1_9RHOO</name>
<dbReference type="Gene3D" id="3.50.70.20">
    <property type="entry name" value="Cytochrome P460"/>
    <property type="match status" value="1"/>
</dbReference>
<reference evidence="1 2" key="1">
    <citation type="submission" date="2019-12" db="EMBL/GenBank/DDBJ databases">
        <title>Comparative genomics gives insights into the taxonomy of the Azoarcus-Aromatoleum group and reveals separate origins of nif in the plant-associated Azoarcus and non-plant-associated Aromatoleum sub-groups.</title>
        <authorList>
            <person name="Lafos M."/>
            <person name="Maluk M."/>
            <person name="Batista M."/>
            <person name="Junghare M."/>
            <person name="Carmona M."/>
            <person name="Faoro H."/>
            <person name="Cruz L.M."/>
            <person name="Battistoni F."/>
            <person name="De Souza E."/>
            <person name="Pedrosa F."/>
            <person name="Chen W.-M."/>
            <person name="Poole P.S."/>
            <person name="Dixon R.A."/>
            <person name="James E.K."/>
        </authorList>
    </citation>
    <scope>NUCLEOTIDE SEQUENCE [LARGE SCALE GENOMIC DNA]</scope>
    <source>
        <strain evidence="1 2">Td21</strain>
    </source>
</reference>
<dbReference type="RefSeq" id="WP_169257127.1">
    <property type="nucleotide sequence ID" value="NZ_WTVN01000027.1"/>
</dbReference>
<dbReference type="EMBL" id="WTVN01000027">
    <property type="protein sequence ID" value="NMG45287.1"/>
    <property type="molecule type" value="Genomic_DNA"/>
</dbReference>
<dbReference type="Proteomes" id="UP000623795">
    <property type="component" value="Unassembled WGS sequence"/>
</dbReference>
<evidence type="ECO:0008006" key="3">
    <source>
        <dbReference type="Google" id="ProtNLM"/>
    </source>
</evidence>